<comment type="caution">
    <text evidence="3">The sequence shown here is derived from an EMBL/GenBank/DDBJ whole genome shotgun (WGS) entry which is preliminary data.</text>
</comment>
<sequence length="491" mass="55064">MSKVQKSASTSKPRKYVNTYTAFIVALCLYMPDQITSVSSKHLTISLKVPAKNTGLYLTKMYGTKTLANFIASLLMTIVQMFVPADAWISCTCLWAVGIARLVLCVVYYLPNAAIWFYLVFIIHAFIRGLFENTFYPLAADHQSAISFAYKASRMIVWCLQVGMDVVIGDRLTLLITLHMLLMLGVSSAAVVTWSKDFITPPEQENEQGATGAQQPTTTPAQTPVPEPVKKPIRYGAPNALADENSFLSVAYRVYSPFLMVLVASPLTAFYRPGILPYSLVERRLCHPITLSLMLYSFIITMCIYFYNKTDKSMNNPWGEPMNGWHKIWLFALLPCLAFPIIYSALHYPTGYTYKMLHNNRTNVTLLSMLLITGSNVLTTMGFTGVSACSKDSKLKRGENALRIIVLASLLAQLFISCSYRLSTGYLMVRRRYIDEIANTAPTEDMGWLDCLCFWVSSTLKQAGRDFLDEFSGNIRDIVMVDKKKGQQTAV</sequence>
<evidence type="ECO:0000313" key="4">
    <source>
        <dbReference type="Proteomes" id="UP001057455"/>
    </source>
</evidence>
<feature type="transmembrane region" description="Helical" evidence="2">
    <location>
        <begin position="328"/>
        <end position="346"/>
    </location>
</feature>
<feature type="compositionally biased region" description="Low complexity" evidence="1">
    <location>
        <begin position="207"/>
        <end position="224"/>
    </location>
</feature>
<dbReference type="OrthoDB" id="365607at2759"/>
<feature type="transmembrane region" description="Helical" evidence="2">
    <location>
        <begin position="172"/>
        <end position="194"/>
    </location>
</feature>
<dbReference type="Proteomes" id="UP001057455">
    <property type="component" value="Unassembled WGS sequence"/>
</dbReference>
<name>A0A9W5WU13_BABOV</name>
<accession>A0A9W5WU13</accession>
<feature type="transmembrane region" description="Helical" evidence="2">
    <location>
        <begin position="285"/>
        <end position="308"/>
    </location>
</feature>
<feature type="transmembrane region" description="Helical" evidence="2">
    <location>
        <begin position="400"/>
        <end position="422"/>
    </location>
</feature>
<keyword evidence="2" id="KW-0472">Membrane</keyword>
<evidence type="ECO:0000256" key="1">
    <source>
        <dbReference type="SAM" id="MobiDB-lite"/>
    </source>
</evidence>
<dbReference type="EMBL" id="BLIY01000006">
    <property type="protein sequence ID" value="GFE53369.1"/>
    <property type="molecule type" value="Genomic_DNA"/>
</dbReference>
<proteinExistence type="predicted"/>
<keyword evidence="2" id="KW-0812">Transmembrane</keyword>
<feature type="transmembrane region" description="Helical" evidence="2">
    <location>
        <begin position="66"/>
        <end position="83"/>
    </location>
</feature>
<feature type="transmembrane region" description="Helical" evidence="2">
    <location>
        <begin position="366"/>
        <end position="388"/>
    </location>
</feature>
<organism evidence="3 4">
    <name type="scientific">Babesia ovis</name>
    <dbReference type="NCBI Taxonomy" id="5869"/>
    <lineage>
        <taxon>Eukaryota</taxon>
        <taxon>Sar</taxon>
        <taxon>Alveolata</taxon>
        <taxon>Apicomplexa</taxon>
        <taxon>Aconoidasida</taxon>
        <taxon>Piroplasmida</taxon>
        <taxon>Babesiidae</taxon>
        <taxon>Babesia</taxon>
    </lineage>
</organism>
<gene>
    <name evidence="3" type="ORF">BaOVIS_007730</name>
</gene>
<dbReference type="GO" id="GO:0016301">
    <property type="term" value="F:kinase activity"/>
    <property type="evidence" value="ECO:0007669"/>
    <property type="project" value="UniProtKB-KW"/>
</dbReference>
<protein>
    <submittedName>
        <fullName evidence="3">Myosin light chain kinase domain containing protein protein, putative</fullName>
    </submittedName>
</protein>
<evidence type="ECO:0000313" key="3">
    <source>
        <dbReference type="EMBL" id="GFE53369.1"/>
    </source>
</evidence>
<keyword evidence="2" id="KW-1133">Transmembrane helix</keyword>
<keyword evidence="3" id="KW-0808">Transferase</keyword>
<evidence type="ECO:0000256" key="2">
    <source>
        <dbReference type="SAM" id="Phobius"/>
    </source>
</evidence>
<feature type="region of interest" description="Disordered" evidence="1">
    <location>
        <begin position="203"/>
        <end position="228"/>
    </location>
</feature>
<reference evidence="3" key="1">
    <citation type="submission" date="2019-12" db="EMBL/GenBank/DDBJ databases">
        <title>Genome sequence of Babesia ovis.</title>
        <authorList>
            <person name="Yamagishi J."/>
            <person name="Sevinc F."/>
            <person name="Xuan X."/>
        </authorList>
    </citation>
    <scope>NUCLEOTIDE SEQUENCE</scope>
    <source>
        <strain evidence="3">Selcuk</strain>
    </source>
</reference>
<keyword evidence="3" id="KW-0418">Kinase</keyword>
<feature type="transmembrane region" description="Helical" evidence="2">
    <location>
        <begin position="254"/>
        <end position="273"/>
    </location>
</feature>
<keyword evidence="4" id="KW-1185">Reference proteome</keyword>
<dbReference type="AlphaFoldDB" id="A0A9W5WU13"/>